<sequence>MVSLKMRCLPWNLSLPQHTTEKLVVTTSQTVSPSATMDTNDARLYSSGTRTPQHRTMSSPSRMHVVLWPSAMDFMSGYPSPQHDMPPSSSTAQAWDGSAGERRCRHATTEAGHGGAVALDDATEEVVAEGDAGEVEALEQAQPRPLPARRVVGVGEAANVRATGGEGAEGRAPLEAATDGLGAVGDGLVGEGPPSAWRRGCRWAP</sequence>
<evidence type="ECO:0000313" key="2">
    <source>
        <dbReference type="EMBL" id="EEC66897.1"/>
    </source>
</evidence>
<proteinExistence type="predicted"/>
<protein>
    <submittedName>
        <fullName evidence="2">Uncharacterized protein</fullName>
    </submittedName>
</protein>
<gene>
    <name evidence="2" type="ORF">OsI_33475</name>
</gene>
<evidence type="ECO:0000256" key="1">
    <source>
        <dbReference type="SAM" id="MobiDB-lite"/>
    </source>
</evidence>
<dbReference type="EMBL" id="CM000135">
    <property type="protein sequence ID" value="EEC66897.1"/>
    <property type="molecule type" value="Genomic_DNA"/>
</dbReference>
<accession>B8BGP5</accession>
<dbReference type="Proteomes" id="UP000007015">
    <property type="component" value="Chromosome 10"/>
</dbReference>
<name>B8BGP5_ORYSI</name>
<dbReference type="OMA" id="RCRHATT"/>
<feature type="compositionally biased region" description="Polar residues" evidence="1">
    <location>
        <begin position="29"/>
        <end position="39"/>
    </location>
</feature>
<feature type="region of interest" description="Disordered" evidence="1">
    <location>
        <begin position="29"/>
        <end position="60"/>
    </location>
</feature>
<reference evidence="2 3" key="1">
    <citation type="journal article" date="2005" name="PLoS Biol.">
        <title>The genomes of Oryza sativa: a history of duplications.</title>
        <authorList>
            <person name="Yu J."/>
            <person name="Wang J."/>
            <person name="Lin W."/>
            <person name="Li S."/>
            <person name="Li H."/>
            <person name="Zhou J."/>
            <person name="Ni P."/>
            <person name="Dong W."/>
            <person name="Hu S."/>
            <person name="Zeng C."/>
            <person name="Zhang J."/>
            <person name="Zhang Y."/>
            <person name="Li R."/>
            <person name="Xu Z."/>
            <person name="Li S."/>
            <person name="Li X."/>
            <person name="Zheng H."/>
            <person name="Cong L."/>
            <person name="Lin L."/>
            <person name="Yin J."/>
            <person name="Geng J."/>
            <person name="Li G."/>
            <person name="Shi J."/>
            <person name="Liu J."/>
            <person name="Lv H."/>
            <person name="Li J."/>
            <person name="Wang J."/>
            <person name="Deng Y."/>
            <person name="Ran L."/>
            <person name="Shi X."/>
            <person name="Wang X."/>
            <person name="Wu Q."/>
            <person name="Li C."/>
            <person name="Ren X."/>
            <person name="Wang J."/>
            <person name="Wang X."/>
            <person name="Li D."/>
            <person name="Liu D."/>
            <person name="Zhang X."/>
            <person name="Ji Z."/>
            <person name="Zhao W."/>
            <person name="Sun Y."/>
            <person name="Zhang Z."/>
            <person name="Bao J."/>
            <person name="Han Y."/>
            <person name="Dong L."/>
            <person name="Ji J."/>
            <person name="Chen P."/>
            <person name="Wu S."/>
            <person name="Liu J."/>
            <person name="Xiao Y."/>
            <person name="Bu D."/>
            <person name="Tan J."/>
            <person name="Yang L."/>
            <person name="Ye C."/>
            <person name="Zhang J."/>
            <person name="Xu J."/>
            <person name="Zhou Y."/>
            <person name="Yu Y."/>
            <person name="Zhang B."/>
            <person name="Zhuang S."/>
            <person name="Wei H."/>
            <person name="Liu B."/>
            <person name="Lei M."/>
            <person name="Yu H."/>
            <person name="Li Y."/>
            <person name="Xu H."/>
            <person name="Wei S."/>
            <person name="He X."/>
            <person name="Fang L."/>
            <person name="Zhang Z."/>
            <person name="Zhang Y."/>
            <person name="Huang X."/>
            <person name="Su Z."/>
            <person name="Tong W."/>
            <person name="Li J."/>
            <person name="Tong Z."/>
            <person name="Li S."/>
            <person name="Ye J."/>
            <person name="Wang L."/>
            <person name="Fang L."/>
            <person name="Lei T."/>
            <person name="Chen C."/>
            <person name="Chen H."/>
            <person name="Xu Z."/>
            <person name="Li H."/>
            <person name="Huang H."/>
            <person name="Zhang F."/>
            <person name="Xu H."/>
            <person name="Li N."/>
            <person name="Zhao C."/>
            <person name="Li S."/>
            <person name="Dong L."/>
            <person name="Huang Y."/>
            <person name="Li L."/>
            <person name="Xi Y."/>
            <person name="Qi Q."/>
            <person name="Li W."/>
            <person name="Zhang B."/>
            <person name="Hu W."/>
            <person name="Zhang Y."/>
            <person name="Tian X."/>
            <person name="Jiao Y."/>
            <person name="Liang X."/>
            <person name="Jin J."/>
            <person name="Gao L."/>
            <person name="Zheng W."/>
            <person name="Hao B."/>
            <person name="Liu S."/>
            <person name="Wang W."/>
            <person name="Yuan L."/>
            <person name="Cao M."/>
            <person name="McDermott J."/>
            <person name="Samudrala R."/>
            <person name="Wang J."/>
            <person name="Wong G.K."/>
            <person name="Yang H."/>
        </authorList>
    </citation>
    <scope>NUCLEOTIDE SEQUENCE [LARGE SCALE GENOMIC DNA]</scope>
    <source>
        <strain evidence="3">cv. 93-11</strain>
    </source>
</reference>
<feature type="region of interest" description="Disordered" evidence="1">
    <location>
        <begin position="79"/>
        <end position="103"/>
    </location>
</feature>
<keyword evidence="3" id="KW-1185">Reference proteome</keyword>
<evidence type="ECO:0000313" key="3">
    <source>
        <dbReference type="Proteomes" id="UP000007015"/>
    </source>
</evidence>
<feature type="compositionally biased region" description="Polar residues" evidence="1">
    <location>
        <begin position="46"/>
        <end position="60"/>
    </location>
</feature>
<dbReference type="HOGENOM" id="CLU_1339442_0_0_1"/>
<organism evidence="2 3">
    <name type="scientific">Oryza sativa subsp. indica</name>
    <name type="common">Rice</name>
    <dbReference type="NCBI Taxonomy" id="39946"/>
    <lineage>
        <taxon>Eukaryota</taxon>
        <taxon>Viridiplantae</taxon>
        <taxon>Streptophyta</taxon>
        <taxon>Embryophyta</taxon>
        <taxon>Tracheophyta</taxon>
        <taxon>Spermatophyta</taxon>
        <taxon>Magnoliopsida</taxon>
        <taxon>Liliopsida</taxon>
        <taxon>Poales</taxon>
        <taxon>Poaceae</taxon>
        <taxon>BOP clade</taxon>
        <taxon>Oryzoideae</taxon>
        <taxon>Oryzeae</taxon>
        <taxon>Oryzinae</taxon>
        <taxon>Oryza</taxon>
        <taxon>Oryza sativa</taxon>
    </lineage>
</organism>
<dbReference type="Gramene" id="BGIOSGA031972-TA">
    <property type="protein sequence ID" value="BGIOSGA031972-PA"/>
    <property type="gene ID" value="BGIOSGA031972"/>
</dbReference>
<dbReference type="AlphaFoldDB" id="B8BGP5"/>